<dbReference type="EMBL" id="UINC01147322">
    <property type="protein sequence ID" value="SVD38575.1"/>
    <property type="molecule type" value="Genomic_DNA"/>
</dbReference>
<feature type="non-terminal residue" evidence="1">
    <location>
        <position position="23"/>
    </location>
</feature>
<proteinExistence type="predicted"/>
<accession>A0A382UXU8</accession>
<name>A0A382UXU8_9ZZZZ</name>
<evidence type="ECO:0000313" key="1">
    <source>
        <dbReference type="EMBL" id="SVD38575.1"/>
    </source>
</evidence>
<organism evidence="1">
    <name type="scientific">marine metagenome</name>
    <dbReference type="NCBI Taxonomy" id="408172"/>
    <lineage>
        <taxon>unclassified sequences</taxon>
        <taxon>metagenomes</taxon>
        <taxon>ecological metagenomes</taxon>
    </lineage>
</organism>
<reference evidence="1" key="1">
    <citation type="submission" date="2018-05" db="EMBL/GenBank/DDBJ databases">
        <authorList>
            <person name="Lanie J.A."/>
            <person name="Ng W.-L."/>
            <person name="Kazmierczak K.M."/>
            <person name="Andrzejewski T.M."/>
            <person name="Davidsen T.M."/>
            <person name="Wayne K.J."/>
            <person name="Tettelin H."/>
            <person name="Glass J.I."/>
            <person name="Rusch D."/>
            <person name="Podicherti R."/>
            <person name="Tsui H.-C.T."/>
            <person name="Winkler M.E."/>
        </authorList>
    </citation>
    <scope>NUCLEOTIDE SEQUENCE</scope>
</reference>
<protein>
    <submittedName>
        <fullName evidence="1">Uncharacterized protein</fullName>
    </submittedName>
</protein>
<sequence>MLPTMGPNVILEKGYDSGVLDVG</sequence>
<gene>
    <name evidence="1" type="ORF">METZ01_LOCUS391429</name>
</gene>
<dbReference type="AlphaFoldDB" id="A0A382UXU8"/>